<organism evidence="3 4">
    <name type="scientific">Streptomyces viridosporus (strain ATCC 14672 / DSM 40746 / JCM 4963 / KCTC 9882 / NRRL B-12104 / FH 1290)</name>
    <name type="common">Streptomyces ghanaensis</name>
    <dbReference type="NCBI Taxonomy" id="566461"/>
    <lineage>
        <taxon>Bacteria</taxon>
        <taxon>Bacillati</taxon>
        <taxon>Actinomycetota</taxon>
        <taxon>Actinomycetes</taxon>
        <taxon>Kitasatosporales</taxon>
        <taxon>Streptomycetaceae</taxon>
        <taxon>Streptomyces</taxon>
    </lineage>
</organism>
<reference evidence="4" key="1">
    <citation type="submission" date="2008-12" db="EMBL/GenBank/DDBJ databases">
        <title>Annotation of Streptomyces ghanaensis ATCC 14672.</title>
        <authorList>
            <consortium name="The Broad Institute Genome Sequencing Platform"/>
            <consortium name="Broad Institute Microbial Sequencing Center"/>
            <person name="Fischbach M."/>
            <person name="Ward D."/>
            <person name="Young S."/>
            <person name="Kodira C.D."/>
            <person name="Zeng Q."/>
            <person name="Koehrsen M."/>
            <person name="Godfrey P."/>
            <person name="Alvarado L."/>
            <person name="Berlin A.M."/>
            <person name="Borenstein D."/>
            <person name="Chen Z."/>
            <person name="Engels R."/>
            <person name="Freedman E."/>
            <person name="Gellesch M."/>
            <person name="Goldberg J."/>
            <person name="Griggs A."/>
            <person name="Gujja S."/>
            <person name="Heiman D.I."/>
            <person name="Hepburn T.A."/>
            <person name="Howarth C."/>
            <person name="Jen D."/>
            <person name="Larson L."/>
            <person name="Lewis B."/>
            <person name="Mehta T."/>
            <person name="Park D."/>
            <person name="Pearson M."/>
            <person name="Roberts A."/>
            <person name="Saif S."/>
            <person name="Shea T.D."/>
            <person name="Shenoy N."/>
            <person name="Sisk P."/>
            <person name="Stolte C."/>
            <person name="Sykes S.N."/>
            <person name="Walk T."/>
            <person name="White J."/>
            <person name="Yandava C."/>
            <person name="Straight P."/>
            <person name="Clardy J."/>
            <person name="Hung D."/>
            <person name="Kolter R."/>
            <person name="Mekalanos J."/>
            <person name="Walker S."/>
            <person name="Walsh C.T."/>
            <person name="Wieland B.L.C."/>
            <person name="Ilzarbe M."/>
            <person name="Galagan J."/>
            <person name="Nusbaum C."/>
            <person name="Birren B."/>
        </authorList>
    </citation>
    <scope>NUCLEOTIDE SEQUENCE [LARGE SCALE GENOMIC DNA]</scope>
    <source>
        <strain evidence="4">ATCC 14672 / DSM 40746 / JCM 4963 / KCTC 9882 / NRRL B-12104 / FH 1290</strain>
    </source>
</reference>
<keyword evidence="2" id="KW-0472">Membrane</keyword>
<evidence type="ECO:0000313" key="4">
    <source>
        <dbReference type="Proteomes" id="UP000003824"/>
    </source>
</evidence>
<gene>
    <name evidence="3" type="ORF">SSFG_01763</name>
</gene>
<sequence>MEILGNIAGIRQCADGFRCGRMVRGQHCARSWCRAPAGIRAGTGGEQCCRRKAGSQQRAEQGVGMRTFVEAAAGLPTLLFTAALVVVICFWLLVAAGVAGSRSFDSDADLDALGMGGVPVAVAFSLLTVFAWLLATGTGVLLAAAVPESSAGLLRPLVACGALLVSWRLTCLFVRPLHRLFPDEPGPSRSARALGEDRDGAPYPLRDGAERSRPRVPHDRAA</sequence>
<accession>D5ZRK1</accession>
<proteinExistence type="predicted"/>
<feature type="transmembrane region" description="Helical" evidence="2">
    <location>
        <begin position="112"/>
        <end position="133"/>
    </location>
</feature>
<dbReference type="Proteomes" id="UP000003824">
    <property type="component" value="Unassembled WGS sequence"/>
</dbReference>
<protein>
    <submittedName>
        <fullName evidence="3">Predicted protein</fullName>
    </submittedName>
</protein>
<dbReference type="AlphaFoldDB" id="D5ZRK1"/>
<feature type="region of interest" description="Disordered" evidence="1">
    <location>
        <begin position="184"/>
        <end position="222"/>
    </location>
</feature>
<keyword evidence="2" id="KW-0812">Transmembrane</keyword>
<evidence type="ECO:0000256" key="2">
    <source>
        <dbReference type="SAM" id="Phobius"/>
    </source>
</evidence>
<dbReference type="EMBL" id="DS999641">
    <property type="protein sequence ID" value="EFE66514.2"/>
    <property type="molecule type" value="Genomic_DNA"/>
</dbReference>
<feature type="compositionally biased region" description="Basic and acidic residues" evidence="1">
    <location>
        <begin position="207"/>
        <end position="222"/>
    </location>
</feature>
<feature type="transmembrane region" description="Helical" evidence="2">
    <location>
        <begin position="78"/>
        <end position="100"/>
    </location>
</feature>
<evidence type="ECO:0000256" key="1">
    <source>
        <dbReference type="SAM" id="MobiDB-lite"/>
    </source>
</evidence>
<evidence type="ECO:0000313" key="3">
    <source>
        <dbReference type="EMBL" id="EFE66514.2"/>
    </source>
</evidence>
<name>D5ZRK1_STRV1</name>
<keyword evidence="2" id="KW-1133">Transmembrane helix</keyword>